<dbReference type="Proteomes" id="UP000684084">
    <property type="component" value="Unassembled WGS sequence"/>
</dbReference>
<reference evidence="2" key="1">
    <citation type="submission" date="2020-05" db="EMBL/GenBank/DDBJ databases">
        <authorList>
            <person name="Rincon C."/>
            <person name="Sanders R I."/>
            <person name="Robbins C."/>
            <person name="Chaturvedi A."/>
        </authorList>
    </citation>
    <scope>NUCLEOTIDE SEQUENCE</scope>
    <source>
        <strain evidence="2">CHB12</strain>
    </source>
</reference>
<organism evidence="2 3">
    <name type="scientific">Rhizophagus irregularis</name>
    <dbReference type="NCBI Taxonomy" id="588596"/>
    <lineage>
        <taxon>Eukaryota</taxon>
        <taxon>Fungi</taxon>
        <taxon>Fungi incertae sedis</taxon>
        <taxon>Mucoromycota</taxon>
        <taxon>Glomeromycotina</taxon>
        <taxon>Glomeromycetes</taxon>
        <taxon>Glomerales</taxon>
        <taxon>Glomeraceae</taxon>
        <taxon>Rhizophagus</taxon>
    </lineage>
</organism>
<feature type="region of interest" description="Disordered" evidence="1">
    <location>
        <begin position="38"/>
        <end position="74"/>
    </location>
</feature>
<evidence type="ECO:0000256" key="1">
    <source>
        <dbReference type="SAM" id="MobiDB-lite"/>
    </source>
</evidence>
<feature type="compositionally biased region" description="Gly residues" evidence="1">
    <location>
        <begin position="57"/>
        <end position="74"/>
    </location>
</feature>
<evidence type="ECO:0000313" key="3">
    <source>
        <dbReference type="Proteomes" id="UP000684084"/>
    </source>
</evidence>
<evidence type="ECO:0000313" key="2">
    <source>
        <dbReference type="EMBL" id="CAB5378422.1"/>
    </source>
</evidence>
<sequence length="74" mass="7625">MDLRVEFLSSLTLDIFATGSFLRKLNDSLKEQNFKAVKHGGPPMAPGGGNATIFEEGGSGNGSGGRWRGGGGGI</sequence>
<protein>
    <submittedName>
        <fullName evidence="2">Uncharacterized protein</fullName>
    </submittedName>
</protein>
<dbReference type="EMBL" id="CAGKOT010000039">
    <property type="protein sequence ID" value="CAB5378422.1"/>
    <property type="molecule type" value="Genomic_DNA"/>
</dbReference>
<dbReference type="AlphaFoldDB" id="A0A915ZI97"/>
<proteinExistence type="predicted"/>
<name>A0A915ZI97_9GLOM</name>
<comment type="caution">
    <text evidence="2">The sequence shown here is derived from an EMBL/GenBank/DDBJ whole genome shotgun (WGS) entry which is preliminary data.</text>
</comment>
<gene>
    <name evidence="2" type="ORF">CHRIB12_LOCUS16179</name>
</gene>
<accession>A0A915ZI97</accession>